<protein>
    <submittedName>
        <fullName evidence="1">Uncharacterized protein</fullName>
    </submittedName>
</protein>
<organism evidence="1 2">
    <name type="scientific">Saccharothrix violaceirubra</name>
    <dbReference type="NCBI Taxonomy" id="413306"/>
    <lineage>
        <taxon>Bacteria</taxon>
        <taxon>Bacillati</taxon>
        <taxon>Actinomycetota</taxon>
        <taxon>Actinomycetes</taxon>
        <taxon>Pseudonocardiales</taxon>
        <taxon>Pseudonocardiaceae</taxon>
        <taxon>Saccharothrix</taxon>
    </lineage>
</organism>
<evidence type="ECO:0000313" key="1">
    <source>
        <dbReference type="EMBL" id="MBB4967978.1"/>
    </source>
</evidence>
<dbReference type="EMBL" id="JACHJS010000001">
    <property type="protein sequence ID" value="MBB4967978.1"/>
    <property type="molecule type" value="Genomic_DNA"/>
</dbReference>
<comment type="caution">
    <text evidence="1">The sequence shown here is derived from an EMBL/GenBank/DDBJ whole genome shotgun (WGS) entry which is preliminary data.</text>
</comment>
<dbReference type="RefSeq" id="WP_184673101.1">
    <property type="nucleotide sequence ID" value="NZ_BAABAI010000041.1"/>
</dbReference>
<keyword evidence="2" id="KW-1185">Reference proteome</keyword>
<reference evidence="1 2" key="1">
    <citation type="submission" date="2020-08" db="EMBL/GenBank/DDBJ databases">
        <title>Sequencing the genomes of 1000 actinobacteria strains.</title>
        <authorList>
            <person name="Klenk H.-P."/>
        </authorList>
    </citation>
    <scope>NUCLEOTIDE SEQUENCE [LARGE SCALE GENOMIC DNA]</scope>
    <source>
        <strain evidence="1 2">DSM 45084</strain>
    </source>
</reference>
<dbReference type="Proteomes" id="UP000542674">
    <property type="component" value="Unassembled WGS sequence"/>
</dbReference>
<accession>A0A7W7T7G4</accession>
<dbReference type="AlphaFoldDB" id="A0A7W7T7G4"/>
<name>A0A7W7T7G4_9PSEU</name>
<evidence type="ECO:0000313" key="2">
    <source>
        <dbReference type="Proteomes" id="UP000542674"/>
    </source>
</evidence>
<gene>
    <name evidence="1" type="ORF">F4559_005337</name>
</gene>
<sequence>MTPDLTIRDLLFRDVDGEYSTEPDTVIDGAATEPRYLERVPALKRVLAESTERYHRYLAVVALATWGEPEAYPIVERVAREGRDTEWFGMFKDVEGRDTTFPTIAGAVAEGRTFAVVAGGENHRLDAVRALLARAGDLYFGWQLRYAADDPLVADALADAVGAAIGVERTDFDVELQLADLITVLAGYDRERAVDLAERLLATDRRMIVRTHLSPVVPFRA</sequence>
<proteinExistence type="predicted"/>